<keyword evidence="1" id="KW-0614">Plasmid</keyword>
<organism evidence="1 2">
    <name type="scientific">Paraburkholderia caribensis MBA4</name>
    <dbReference type="NCBI Taxonomy" id="1323664"/>
    <lineage>
        <taxon>Bacteria</taxon>
        <taxon>Pseudomonadati</taxon>
        <taxon>Pseudomonadota</taxon>
        <taxon>Betaproteobacteria</taxon>
        <taxon>Burkholderiales</taxon>
        <taxon>Burkholderiaceae</taxon>
        <taxon>Paraburkholderia</taxon>
    </lineage>
</organism>
<dbReference type="RefSeq" id="WP_035991882.1">
    <property type="nucleotide sequence ID" value="NZ_CP012748.1"/>
</dbReference>
<dbReference type="GeneID" id="69975003"/>
<geneLocation type="plasmid" evidence="2"/>
<dbReference type="AlphaFoldDB" id="A0A0P0RRD8"/>
<sequence>MPDKPIYADPNFWQGAAAIVALVLSQLPPIKVWFKRAKLDVECFDKMALKHDVGAAAELHLTLTNTGGADVRIKKISLNFTRGTERRELGARGYYEKSTDKQATLFTPITLKPKESWSYNVNFFKFATREVRQEYSTHVHALRMDVARKVAERNATQQQRPNGELVEADPALVAPLLALFDAQFFWRTGEYQIELVIETDKPYANTSRKFRCTLFEGDSERLRVHRDHLKYGNGVFYHEYPVEPHIAEIQPVA</sequence>
<evidence type="ECO:0000313" key="1">
    <source>
        <dbReference type="EMBL" id="ALL71678.1"/>
    </source>
</evidence>
<reference evidence="1 2" key="1">
    <citation type="journal article" date="2014" name="Genome Announc.">
        <title>Draft Genome Sequence of the Haloacid-Degrading Burkholderia caribensis Strain MBA4.</title>
        <authorList>
            <person name="Pan Y."/>
            <person name="Kong K.F."/>
            <person name="Tsang J.S."/>
        </authorList>
    </citation>
    <scope>NUCLEOTIDE SEQUENCE [LARGE SCALE GENOMIC DNA]</scope>
    <source>
        <strain evidence="1 2">MBA4</strain>
        <plasmid evidence="2">Plasmid</plasmid>
    </source>
</reference>
<accession>A0A0P0RRD8</accession>
<dbReference type="EMBL" id="CP012748">
    <property type="protein sequence ID" value="ALL71678.1"/>
    <property type="molecule type" value="Genomic_DNA"/>
</dbReference>
<gene>
    <name evidence="1" type="ORF">K788_0007333</name>
</gene>
<evidence type="ECO:0000313" key="2">
    <source>
        <dbReference type="Proteomes" id="UP000019146"/>
    </source>
</evidence>
<proteinExistence type="predicted"/>
<dbReference type="KEGG" id="bcai:K788_0007333"/>
<dbReference type="Proteomes" id="UP000019146">
    <property type="component" value="Plasmid unnamed"/>
</dbReference>
<protein>
    <submittedName>
        <fullName evidence="1">Uncharacterized protein</fullName>
    </submittedName>
</protein>
<name>A0A0P0RRD8_9BURK</name>